<proteinExistence type="predicted"/>
<comment type="caution">
    <text evidence="1">The sequence shown here is derived from an EMBL/GenBank/DDBJ whole genome shotgun (WGS) entry which is preliminary data.</text>
</comment>
<evidence type="ECO:0000313" key="1">
    <source>
        <dbReference type="EMBL" id="KAI5335712.1"/>
    </source>
</evidence>
<sequence length="118" mass="13643">MEATFDVLVPLMRPWSLGLSYCPSVVTIQRYWQLYSCNHSKFCYELSHPYDFLGSYRCCDIFCFSCRVRCNILFTTLPTDCSTIQSKDKSRSGFSIVWIELKIQAVTPMFLHTPGTCP</sequence>
<reference evidence="1 2" key="1">
    <citation type="journal article" date="2022" name="G3 (Bethesda)">
        <title>Whole-genome sequence and methylome profiling of the almond [Prunus dulcis (Mill.) D.A. Webb] cultivar 'Nonpareil'.</title>
        <authorList>
            <person name="D'Amico-Willman K.M."/>
            <person name="Ouma W.Z."/>
            <person name="Meulia T."/>
            <person name="Sideli G.M."/>
            <person name="Gradziel T.M."/>
            <person name="Fresnedo-Ramirez J."/>
        </authorList>
    </citation>
    <scope>NUCLEOTIDE SEQUENCE [LARGE SCALE GENOMIC DNA]</scope>
    <source>
        <strain evidence="1">Clone GOH B32 T37-40</strain>
    </source>
</reference>
<dbReference type="AlphaFoldDB" id="A0AAD4W4B7"/>
<gene>
    <name evidence="1" type="ORF">L3X38_025846</name>
</gene>
<evidence type="ECO:0000313" key="2">
    <source>
        <dbReference type="Proteomes" id="UP001054821"/>
    </source>
</evidence>
<name>A0AAD4W4B7_PRUDU</name>
<dbReference type="Proteomes" id="UP001054821">
    <property type="component" value="Chromosome 4"/>
</dbReference>
<dbReference type="EMBL" id="JAJFAZ020000004">
    <property type="protein sequence ID" value="KAI5335712.1"/>
    <property type="molecule type" value="Genomic_DNA"/>
</dbReference>
<protein>
    <submittedName>
        <fullName evidence="1">Uncharacterized protein</fullName>
    </submittedName>
</protein>
<organism evidence="1 2">
    <name type="scientific">Prunus dulcis</name>
    <name type="common">Almond</name>
    <name type="synonym">Amygdalus dulcis</name>
    <dbReference type="NCBI Taxonomy" id="3755"/>
    <lineage>
        <taxon>Eukaryota</taxon>
        <taxon>Viridiplantae</taxon>
        <taxon>Streptophyta</taxon>
        <taxon>Embryophyta</taxon>
        <taxon>Tracheophyta</taxon>
        <taxon>Spermatophyta</taxon>
        <taxon>Magnoliopsida</taxon>
        <taxon>eudicotyledons</taxon>
        <taxon>Gunneridae</taxon>
        <taxon>Pentapetalae</taxon>
        <taxon>rosids</taxon>
        <taxon>fabids</taxon>
        <taxon>Rosales</taxon>
        <taxon>Rosaceae</taxon>
        <taxon>Amygdaloideae</taxon>
        <taxon>Amygdaleae</taxon>
        <taxon>Prunus</taxon>
    </lineage>
</organism>
<keyword evidence="2" id="KW-1185">Reference proteome</keyword>
<accession>A0AAD4W4B7</accession>